<proteinExistence type="predicted"/>
<feature type="transmembrane region" description="Helical" evidence="1">
    <location>
        <begin position="80"/>
        <end position="101"/>
    </location>
</feature>
<feature type="transmembrane region" description="Helical" evidence="1">
    <location>
        <begin position="5"/>
        <end position="21"/>
    </location>
</feature>
<organism evidence="2 3">
    <name type="scientific">Pseudoalteromonas fenneropenaei</name>
    <dbReference type="NCBI Taxonomy" id="1737459"/>
    <lineage>
        <taxon>Bacteria</taxon>
        <taxon>Pseudomonadati</taxon>
        <taxon>Pseudomonadota</taxon>
        <taxon>Gammaproteobacteria</taxon>
        <taxon>Alteromonadales</taxon>
        <taxon>Pseudoalteromonadaceae</taxon>
        <taxon>Pseudoalteromonas</taxon>
    </lineage>
</organism>
<dbReference type="RefSeq" id="WP_377127647.1">
    <property type="nucleotide sequence ID" value="NZ_JBHRSD010000039.1"/>
</dbReference>
<dbReference type="Proteomes" id="UP001595453">
    <property type="component" value="Unassembled WGS sequence"/>
</dbReference>
<feature type="transmembrane region" description="Helical" evidence="1">
    <location>
        <begin position="27"/>
        <end position="43"/>
    </location>
</feature>
<gene>
    <name evidence="2" type="ORF">ACFOEE_18050</name>
</gene>
<sequence length="207" mass="23545">MRATYLVMGSVASALLLVQLISEWQSAQTVFCILLVGLAFFSRSDSNGQFLIIAFLTAFLVEKIVFYPVELFIFPLNINFIGNSVAFIVQFSVDVLLIYLVKNRMKLSLVLTKGKSPCILEKNYAEGPLYGLLICYASIDMLAFIENIIRNLDRLGVDESFAKQFWDLTFFYDNFEYMKGVLMALTIVVLYMGVVVRKRHNQTPKLS</sequence>
<evidence type="ECO:0000256" key="1">
    <source>
        <dbReference type="SAM" id="Phobius"/>
    </source>
</evidence>
<feature type="transmembrane region" description="Helical" evidence="1">
    <location>
        <begin position="129"/>
        <end position="149"/>
    </location>
</feature>
<comment type="caution">
    <text evidence="2">The sequence shown here is derived from an EMBL/GenBank/DDBJ whole genome shotgun (WGS) entry which is preliminary data.</text>
</comment>
<keyword evidence="1" id="KW-1133">Transmembrane helix</keyword>
<feature type="transmembrane region" description="Helical" evidence="1">
    <location>
        <begin position="50"/>
        <end position="74"/>
    </location>
</feature>
<dbReference type="EMBL" id="JBHRSD010000039">
    <property type="protein sequence ID" value="MFC3034413.1"/>
    <property type="molecule type" value="Genomic_DNA"/>
</dbReference>
<keyword evidence="3" id="KW-1185">Reference proteome</keyword>
<name>A0ABV7CPG2_9GAMM</name>
<keyword evidence="1" id="KW-0812">Transmembrane</keyword>
<feature type="transmembrane region" description="Helical" evidence="1">
    <location>
        <begin position="177"/>
        <end position="196"/>
    </location>
</feature>
<evidence type="ECO:0000313" key="3">
    <source>
        <dbReference type="Proteomes" id="UP001595453"/>
    </source>
</evidence>
<evidence type="ECO:0000313" key="2">
    <source>
        <dbReference type="EMBL" id="MFC3034413.1"/>
    </source>
</evidence>
<keyword evidence="1" id="KW-0472">Membrane</keyword>
<accession>A0ABV7CPG2</accession>
<protein>
    <submittedName>
        <fullName evidence="2">Uncharacterized protein</fullName>
    </submittedName>
</protein>
<reference evidence="3" key="1">
    <citation type="journal article" date="2019" name="Int. J. Syst. Evol. Microbiol.">
        <title>The Global Catalogue of Microorganisms (GCM) 10K type strain sequencing project: providing services to taxonomists for standard genome sequencing and annotation.</title>
        <authorList>
            <consortium name="The Broad Institute Genomics Platform"/>
            <consortium name="The Broad Institute Genome Sequencing Center for Infectious Disease"/>
            <person name="Wu L."/>
            <person name="Ma J."/>
        </authorList>
    </citation>
    <scope>NUCLEOTIDE SEQUENCE [LARGE SCALE GENOMIC DNA]</scope>
    <source>
        <strain evidence="3">KCTC 42730</strain>
    </source>
</reference>